<dbReference type="EMBL" id="LAZR01009981">
    <property type="protein sequence ID" value="KKM69487.1"/>
    <property type="molecule type" value="Genomic_DNA"/>
</dbReference>
<comment type="catalytic activity">
    <reaction evidence="1">
        <text>1D-myo-inositol 3-phosphate + CTP + H(+) = CDP-1L-myo-inositol + diphosphate</text>
        <dbReference type="Rhea" id="RHEA:30647"/>
        <dbReference type="ChEBI" id="CHEBI:15378"/>
        <dbReference type="ChEBI" id="CHEBI:33019"/>
        <dbReference type="ChEBI" id="CHEBI:37563"/>
        <dbReference type="ChEBI" id="CHEBI:58401"/>
        <dbReference type="ChEBI" id="CHEBI:62573"/>
        <dbReference type="EC" id="2.7.7.74"/>
    </reaction>
</comment>
<dbReference type="Pfam" id="PF12804">
    <property type="entry name" value="NTP_transf_3"/>
    <property type="match status" value="1"/>
</dbReference>
<evidence type="ECO:0000256" key="5">
    <source>
        <dbReference type="ARBA" id="ARBA00013268"/>
    </source>
</evidence>
<evidence type="ECO:0000256" key="2">
    <source>
        <dbReference type="ARBA" id="ARBA00006982"/>
    </source>
</evidence>
<dbReference type="InterPro" id="IPR050065">
    <property type="entry name" value="GlmU-like"/>
</dbReference>
<evidence type="ECO:0000256" key="3">
    <source>
        <dbReference type="ARBA" id="ARBA00007897"/>
    </source>
</evidence>
<dbReference type="GO" id="GO:0016779">
    <property type="term" value="F:nucleotidyltransferase activity"/>
    <property type="evidence" value="ECO:0007669"/>
    <property type="project" value="UniProtKB-KW"/>
</dbReference>
<keyword evidence="10" id="KW-0472">Membrane</keyword>
<organism evidence="12">
    <name type="scientific">marine sediment metagenome</name>
    <dbReference type="NCBI Taxonomy" id="412755"/>
    <lineage>
        <taxon>unclassified sequences</taxon>
        <taxon>metagenomes</taxon>
        <taxon>ecological metagenomes</taxon>
    </lineage>
</organism>
<dbReference type="InterPro" id="IPR048254">
    <property type="entry name" value="CDP_ALCOHOL_P_TRANSF_CS"/>
</dbReference>
<evidence type="ECO:0000313" key="12">
    <source>
        <dbReference type="EMBL" id="KKM69487.1"/>
    </source>
</evidence>
<dbReference type="AlphaFoldDB" id="A0A0F9MJY1"/>
<comment type="caution">
    <text evidence="12">The sequence shown here is derived from an EMBL/GenBank/DDBJ whole genome shotgun (WGS) entry which is preliminary data.</text>
</comment>
<dbReference type="SUPFAM" id="SSF53448">
    <property type="entry name" value="Nucleotide-diphospho-sugar transferases"/>
    <property type="match status" value="1"/>
</dbReference>
<dbReference type="EC" id="2.7.8.34" evidence="5"/>
<dbReference type="GO" id="GO:0016020">
    <property type="term" value="C:membrane"/>
    <property type="evidence" value="ECO:0007669"/>
    <property type="project" value="InterPro"/>
</dbReference>
<dbReference type="InterPro" id="IPR025877">
    <property type="entry name" value="MobA-like_NTP_Trfase"/>
</dbReference>
<dbReference type="PANTHER" id="PTHR43584:SF8">
    <property type="entry name" value="N-ACETYLMURAMATE ALPHA-1-PHOSPHATE URIDYLYLTRANSFERASE"/>
    <property type="match status" value="1"/>
</dbReference>
<sequence>MSVKITKCLILAAGKGSRLAARGDSKPLVSFLGLTLIERAILAAQSCGLTEFYVVTGCNGEKVRVFLDKFSQEKNLSITHVINEDWEKENGLSVLKAKGLLDEKFILMMVDHLFDRDILVKLTQQQIQEGEVILAVDSNVNSNSLVDIDDVTKVHIEDGKILDIGKDVSEYNAFDTGFFLCSPSIFAAIETSIDRNNDSTLSGGIRILAKAGAARALDVSGNFWMDLDDENAFRKAQKSILGKLTKFSDGPVSRYLNRPVSTRITRFLVKTKVTPNQISFFSFLLCLISSVLFLKGGYATLLAGAILAQIASIIDGCDGEIARLKYQSSALGGWFDAVLDRYADAFLLFGLICHIYFLND</sequence>
<evidence type="ECO:0000259" key="11">
    <source>
        <dbReference type="Pfam" id="PF12804"/>
    </source>
</evidence>
<dbReference type="InterPro" id="IPR000462">
    <property type="entry name" value="CDP-OH_P_trans"/>
</dbReference>
<evidence type="ECO:0000256" key="10">
    <source>
        <dbReference type="SAM" id="Phobius"/>
    </source>
</evidence>
<dbReference type="Gene3D" id="1.20.120.1760">
    <property type="match status" value="1"/>
</dbReference>
<evidence type="ECO:0000256" key="8">
    <source>
        <dbReference type="ARBA" id="ARBA00022695"/>
    </source>
</evidence>
<feature type="non-terminal residue" evidence="12">
    <location>
        <position position="360"/>
    </location>
</feature>
<evidence type="ECO:0000256" key="1">
    <source>
        <dbReference type="ARBA" id="ARBA00000729"/>
    </source>
</evidence>
<feature type="domain" description="MobA-like NTP transferase" evidence="11">
    <location>
        <begin position="8"/>
        <end position="137"/>
    </location>
</feature>
<evidence type="ECO:0000256" key="4">
    <source>
        <dbReference type="ARBA" id="ARBA00012504"/>
    </source>
</evidence>
<evidence type="ECO:0000256" key="9">
    <source>
        <dbReference type="ARBA" id="ARBA00049235"/>
    </source>
</evidence>
<evidence type="ECO:0000256" key="7">
    <source>
        <dbReference type="ARBA" id="ARBA00022679"/>
    </source>
</evidence>
<evidence type="ECO:0000256" key="6">
    <source>
        <dbReference type="ARBA" id="ARBA00018322"/>
    </source>
</evidence>
<dbReference type="GO" id="GO:0016780">
    <property type="term" value="F:phosphotransferase activity, for other substituted phosphate groups"/>
    <property type="evidence" value="ECO:0007669"/>
    <property type="project" value="InterPro"/>
</dbReference>
<dbReference type="Pfam" id="PF01066">
    <property type="entry name" value="CDP-OH_P_transf"/>
    <property type="match status" value="1"/>
</dbReference>
<dbReference type="GO" id="GO:0008654">
    <property type="term" value="P:phospholipid biosynthetic process"/>
    <property type="evidence" value="ECO:0007669"/>
    <property type="project" value="InterPro"/>
</dbReference>
<keyword evidence="10" id="KW-1133">Transmembrane helix</keyword>
<dbReference type="PANTHER" id="PTHR43584">
    <property type="entry name" value="NUCLEOTIDYL TRANSFERASE"/>
    <property type="match status" value="1"/>
</dbReference>
<accession>A0A0F9MJY1</accession>
<reference evidence="12" key="1">
    <citation type="journal article" date="2015" name="Nature">
        <title>Complex archaea that bridge the gap between prokaryotes and eukaryotes.</title>
        <authorList>
            <person name="Spang A."/>
            <person name="Saw J.H."/>
            <person name="Jorgensen S.L."/>
            <person name="Zaremba-Niedzwiedzka K."/>
            <person name="Martijn J."/>
            <person name="Lind A.E."/>
            <person name="van Eijk R."/>
            <person name="Schleper C."/>
            <person name="Guy L."/>
            <person name="Ettema T.J."/>
        </authorList>
    </citation>
    <scope>NUCLEOTIDE SEQUENCE</scope>
</reference>
<feature type="transmembrane region" description="Helical" evidence="10">
    <location>
        <begin position="273"/>
        <end position="292"/>
    </location>
</feature>
<dbReference type="InterPro" id="IPR043130">
    <property type="entry name" value="CDP-OH_PTrfase_TM_dom"/>
</dbReference>
<feature type="transmembrane region" description="Helical" evidence="10">
    <location>
        <begin position="338"/>
        <end position="357"/>
    </location>
</feature>
<keyword evidence="8" id="KW-0548">Nucleotidyltransferase</keyword>
<dbReference type="PROSITE" id="PS00379">
    <property type="entry name" value="CDP_ALCOHOL_P_TRANSF"/>
    <property type="match status" value="1"/>
</dbReference>
<keyword evidence="7" id="KW-0808">Transferase</keyword>
<keyword evidence="10" id="KW-0812">Transmembrane</keyword>
<protein>
    <recommendedName>
        <fullName evidence="6">Bifunctional IPC transferase and DIPP synthase</fullName>
        <ecNumber evidence="4">2.7.7.74</ecNumber>
        <ecNumber evidence="5">2.7.8.34</ecNumber>
    </recommendedName>
</protein>
<dbReference type="Gene3D" id="3.90.550.10">
    <property type="entry name" value="Spore Coat Polysaccharide Biosynthesis Protein SpsA, Chain A"/>
    <property type="match status" value="1"/>
</dbReference>
<name>A0A0F9MJY1_9ZZZZ</name>
<gene>
    <name evidence="12" type="ORF">LCGC14_1450330</name>
</gene>
<dbReference type="EC" id="2.7.7.74" evidence="4"/>
<dbReference type="InterPro" id="IPR029044">
    <property type="entry name" value="Nucleotide-diphossugar_trans"/>
</dbReference>
<comment type="catalytic activity">
    <reaction evidence="9">
        <text>CDP-1L-myo-inositol + 1D-myo-inositol 3-phosphate = bis(1L-myo-inositol) 3,1'-phosphate 1-phosphate + CMP + H(+)</text>
        <dbReference type="Rhea" id="RHEA:31327"/>
        <dbReference type="ChEBI" id="CHEBI:15378"/>
        <dbReference type="ChEBI" id="CHEBI:58401"/>
        <dbReference type="ChEBI" id="CHEBI:60377"/>
        <dbReference type="ChEBI" id="CHEBI:62573"/>
        <dbReference type="ChEBI" id="CHEBI:62576"/>
        <dbReference type="EC" id="2.7.8.34"/>
    </reaction>
</comment>
<proteinExistence type="inferred from homology"/>
<comment type="similarity">
    <text evidence="2">In the C-terminal section; belongs to the CDP-alcohol phosphatidyltransferase class-I family.</text>
</comment>
<comment type="similarity">
    <text evidence="3">In the N-terminal section; belongs to the MobA family.</text>
</comment>